<dbReference type="PANTHER" id="PTHR24321:SF8">
    <property type="entry name" value="ESTRADIOL 17-BETA-DEHYDROGENASE 8-RELATED"/>
    <property type="match status" value="1"/>
</dbReference>
<sequence>MKKLENKVCVITGAAGGIGQATAELFLSHGANLMLVDLKEDDLKKISRNMDAERVAFFAADVSKPGDTRKFTEATLSKFGRIDVVFLNAGIEGKFLSISEYPEDVFDRIIAVNLKGVWLGCQNLLPVMSKGGSAIITSSVAGLKGFPHLGAYVASKHGVVGIMRTAALEFADKGIRVNSIHPGPVNNRMMRSIEEQIHPDEPAASQKDFEASVPFKRYAENSEIADLALFLACDDSKYITGTTQVIDGGMIIG</sequence>
<dbReference type="PRINTS" id="PR00081">
    <property type="entry name" value="GDHRDH"/>
</dbReference>
<dbReference type="Gene3D" id="3.40.50.720">
    <property type="entry name" value="NAD(P)-binding Rossmann-like Domain"/>
    <property type="match status" value="1"/>
</dbReference>
<dbReference type="RefSeq" id="WP_097056617.1">
    <property type="nucleotide sequence ID" value="NZ_OCMF01000003.1"/>
</dbReference>
<dbReference type="SUPFAM" id="SSF51735">
    <property type="entry name" value="NAD(P)-binding Rossmann-fold domains"/>
    <property type="match status" value="1"/>
</dbReference>
<evidence type="ECO:0000256" key="1">
    <source>
        <dbReference type="ARBA" id="ARBA00006484"/>
    </source>
</evidence>
<comment type="similarity">
    <text evidence="1">Belongs to the short-chain dehydrogenases/reductases (SDR) family.</text>
</comment>
<dbReference type="GO" id="GO:0016491">
    <property type="term" value="F:oxidoreductase activity"/>
    <property type="evidence" value="ECO:0007669"/>
    <property type="project" value="UniProtKB-KW"/>
</dbReference>
<name>A0A285X8T6_9FLAO</name>
<accession>A0A285X8T6</accession>
<dbReference type="PROSITE" id="PS00061">
    <property type="entry name" value="ADH_SHORT"/>
    <property type="match status" value="1"/>
</dbReference>
<dbReference type="EMBL" id="OCMF01000003">
    <property type="protein sequence ID" value="SOC80839.1"/>
    <property type="molecule type" value="Genomic_DNA"/>
</dbReference>
<evidence type="ECO:0000256" key="2">
    <source>
        <dbReference type="ARBA" id="ARBA00023002"/>
    </source>
</evidence>
<protein>
    <submittedName>
        <fullName evidence="3">NAD(P)-dependent dehydrogenase, short-chain alcohol dehydrogenase family</fullName>
    </submittedName>
</protein>
<dbReference type="InterPro" id="IPR020904">
    <property type="entry name" value="Sc_DH/Rdtase_CS"/>
</dbReference>
<dbReference type="PANTHER" id="PTHR24321">
    <property type="entry name" value="DEHYDROGENASES, SHORT CHAIN"/>
    <property type="match status" value="1"/>
</dbReference>
<dbReference type="Proteomes" id="UP000219193">
    <property type="component" value="Unassembled WGS sequence"/>
</dbReference>
<dbReference type="InterPro" id="IPR036291">
    <property type="entry name" value="NAD(P)-bd_dom_sf"/>
</dbReference>
<keyword evidence="2" id="KW-0560">Oxidoreductase</keyword>
<dbReference type="Pfam" id="PF13561">
    <property type="entry name" value="adh_short_C2"/>
    <property type="match status" value="1"/>
</dbReference>
<dbReference type="CDD" id="cd05233">
    <property type="entry name" value="SDR_c"/>
    <property type="match status" value="1"/>
</dbReference>
<gene>
    <name evidence="3" type="ORF">SAMN06296241_2401</name>
</gene>
<dbReference type="OrthoDB" id="597477at2"/>
<evidence type="ECO:0000313" key="3">
    <source>
        <dbReference type="EMBL" id="SOC80839.1"/>
    </source>
</evidence>
<dbReference type="PRINTS" id="PR00080">
    <property type="entry name" value="SDRFAMILY"/>
</dbReference>
<dbReference type="FunFam" id="3.40.50.720:FF:000084">
    <property type="entry name" value="Short-chain dehydrogenase reductase"/>
    <property type="match status" value="1"/>
</dbReference>
<keyword evidence="4" id="KW-1185">Reference proteome</keyword>
<proteinExistence type="inferred from homology"/>
<dbReference type="InterPro" id="IPR002347">
    <property type="entry name" value="SDR_fam"/>
</dbReference>
<reference evidence="4" key="1">
    <citation type="submission" date="2017-09" db="EMBL/GenBank/DDBJ databases">
        <authorList>
            <person name="Varghese N."/>
            <person name="Submissions S."/>
        </authorList>
    </citation>
    <scope>NUCLEOTIDE SEQUENCE [LARGE SCALE GENOMIC DNA]</scope>
    <source>
        <strain evidence="4">CGMCC 1.12641</strain>
    </source>
</reference>
<dbReference type="AlphaFoldDB" id="A0A285X8T6"/>
<evidence type="ECO:0000313" key="4">
    <source>
        <dbReference type="Proteomes" id="UP000219193"/>
    </source>
</evidence>
<organism evidence="3 4">
    <name type="scientific">Salinimicrobium sediminis</name>
    <dbReference type="NCBI Taxonomy" id="1343891"/>
    <lineage>
        <taxon>Bacteria</taxon>
        <taxon>Pseudomonadati</taxon>
        <taxon>Bacteroidota</taxon>
        <taxon>Flavobacteriia</taxon>
        <taxon>Flavobacteriales</taxon>
        <taxon>Flavobacteriaceae</taxon>
        <taxon>Salinimicrobium</taxon>
    </lineage>
</organism>